<feature type="region of interest" description="Disordered" evidence="3">
    <location>
        <begin position="647"/>
        <end position="686"/>
    </location>
</feature>
<dbReference type="RefSeq" id="XP_059738119.1">
    <property type="nucleotide sequence ID" value="XM_059882136.1"/>
</dbReference>
<dbReference type="GeneTree" id="ENSGT00390000007203"/>
<evidence type="ECO:0000256" key="3">
    <source>
        <dbReference type="SAM" id="MobiDB-lite"/>
    </source>
</evidence>
<name>A0AAA9SSR3_BOVIN</name>
<dbReference type="GeneID" id="614529"/>
<dbReference type="InterPro" id="IPR032675">
    <property type="entry name" value="LRR_dom_sf"/>
</dbReference>
<dbReference type="SUPFAM" id="SSF52075">
    <property type="entry name" value="Outer arm dynein light chain 1"/>
    <property type="match status" value="1"/>
</dbReference>
<feature type="region of interest" description="Disordered" evidence="3">
    <location>
        <begin position="338"/>
        <end position="359"/>
    </location>
</feature>
<evidence type="ECO:0000256" key="1">
    <source>
        <dbReference type="ARBA" id="ARBA00022614"/>
    </source>
</evidence>
<dbReference type="Pfam" id="PF13855">
    <property type="entry name" value="LRR_8"/>
    <property type="match status" value="1"/>
</dbReference>
<dbReference type="PROSITE" id="PS51450">
    <property type="entry name" value="LRR"/>
    <property type="match status" value="1"/>
</dbReference>
<feature type="compositionally biased region" description="Low complexity" evidence="3">
    <location>
        <begin position="382"/>
        <end position="395"/>
    </location>
</feature>
<dbReference type="RefSeq" id="XP_010818485.1">
    <property type="nucleotide sequence ID" value="XM_010820183.4"/>
</dbReference>
<feature type="region of interest" description="Disordered" evidence="3">
    <location>
        <begin position="703"/>
        <end position="727"/>
    </location>
</feature>
<dbReference type="InterPro" id="IPR050216">
    <property type="entry name" value="LRR_domain-containing"/>
</dbReference>
<sequence>MEGSGSLSVPCGAGDRESQAGSKPASASRDVHQGVIFSSSAILDLSQSGLHHFGEIFKVPNLKQLHLQRNALCTIPKDFFQLLPNLSWLDLRFNRITALPSGIGCHKHLKTLLLERNPIRMLPVELGSVTTLKALSLRHCPLEFPPPLVVQRGLVAILTFLQICAADHEAPHDGSPRVKKMTVRDLPQPLLELSEEHVPNKETIRSQEPKGSMVTEKADFFPPVETLDPHEPRRSTEPPEDWPSEEEIRRFWKLRQEIVENEQAGALGNQLLPAELPPSLRAALSSRGKPLPRPRPLCRMKIPSFQGVLPELDSTRQALVRTSQLGKSRGLALQELRERQAQEQSKSAHVLLPAPRHPPQRQAIAARVEGEYPGDEEKAGGAREPASPAPAEEPAVTSRRKQRPPARPPCPGLRRQHPCSPAARLPRSSLWALRPLPRSSSLTCLQLRPGSSQRGSHSSAASSGGLCRPGNPPPASSFPGPVRAVLAPHPTRSLPRAIPRPGRSSVVLPKQLCPGVQASSPALLRAALCLQLRTPVCETPVMKSLCPCPGPQGPPTAHALCPGPSPPGVSSERGWGWSPYPSTCTGSRLQAAAGQTVRAPCPSRPPGPAMQDALACCPSGVPWLPLLPSAGSRPAWVLIWQRKGPRSWAQGPQAGLRSAVQATGHETGSRPPPLPQGPGGPFPSTCTPCPLAPRSLFMVMRAPPPTQSTEGIVKVTPRDQDPPWAWV</sequence>
<protein>
    <submittedName>
        <fullName evidence="4">Leucine rich repeat containing 27</fullName>
    </submittedName>
</protein>
<dbReference type="PANTHER" id="PTHR48051">
    <property type="match status" value="1"/>
</dbReference>
<proteinExistence type="predicted"/>
<dbReference type="KEGG" id="bta:614529"/>
<accession>A0AAA9SSR3</accession>
<feature type="compositionally biased region" description="Pro residues" evidence="3">
    <location>
        <begin position="670"/>
        <end position="681"/>
    </location>
</feature>
<feature type="region of interest" description="Disordered" evidence="3">
    <location>
        <begin position="223"/>
        <end position="244"/>
    </location>
</feature>
<dbReference type="Ensembl" id="ENSBTAT00000106123.2">
    <property type="protein sequence ID" value="ENSBTAP00000089432.1"/>
    <property type="gene ID" value="ENSBTAG00000003800.7"/>
</dbReference>
<dbReference type="GlyGen" id="A0AAA9SSR3">
    <property type="glycosylation" value="1 site"/>
</dbReference>
<keyword evidence="5" id="KW-1185">Reference proteome</keyword>
<dbReference type="CTD" id="80313"/>
<dbReference type="InterPro" id="IPR003591">
    <property type="entry name" value="Leu-rich_rpt_typical-subtyp"/>
</dbReference>
<reference evidence="4" key="2">
    <citation type="submission" date="2025-08" db="UniProtKB">
        <authorList>
            <consortium name="Ensembl"/>
        </authorList>
    </citation>
    <scope>IDENTIFICATION</scope>
    <source>
        <strain evidence="4">Hereford</strain>
    </source>
</reference>
<dbReference type="InterPro" id="IPR001611">
    <property type="entry name" value="Leu-rich_rpt"/>
</dbReference>
<dbReference type="Proteomes" id="UP000009136">
    <property type="component" value="Chromosome 26"/>
</dbReference>
<organism evidence="4 5">
    <name type="scientific">Bos taurus</name>
    <name type="common">Bovine</name>
    <dbReference type="NCBI Taxonomy" id="9913"/>
    <lineage>
        <taxon>Eukaryota</taxon>
        <taxon>Metazoa</taxon>
        <taxon>Chordata</taxon>
        <taxon>Craniata</taxon>
        <taxon>Vertebrata</taxon>
        <taxon>Euteleostomi</taxon>
        <taxon>Mammalia</taxon>
        <taxon>Eutheria</taxon>
        <taxon>Laurasiatheria</taxon>
        <taxon>Artiodactyla</taxon>
        <taxon>Ruminantia</taxon>
        <taxon>Pecora</taxon>
        <taxon>Bovidae</taxon>
        <taxon>Bovinae</taxon>
        <taxon>Bos</taxon>
    </lineage>
</organism>
<keyword evidence="1" id="KW-0433">Leucine-rich repeat</keyword>
<reference evidence="4" key="1">
    <citation type="submission" date="2018-03" db="EMBL/GenBank/DDBJ databases">
        <title>ARS-UCD1.2.</title>
        <authorList>
            <person name="Rosen B.D."/>
            <person name="Bickhart D.M."/>
            <person name="Koren S."/>
            <person name="Schnabel R.D."/>
            <person name="Hall R."/>
            <person name="Zimin A."/>
            <person name="Dreischer C."/>
            <person name="Schultheiss S."/>
            <person name="Schroeder S.G."/>
            <person name="Elsik C.G."/>
            <person name="Couldrey C."/>
            <person name="Liu G.E."/>
            <person name="Van Tassell C.P."/>
            <person name="Phillippy A.M."/>
            <person name="Smith T.P.L."/>
            <person name="Medrano J.F."/>
        </authorList>
    </citation>
    <scope>NUCLEOTIDE SEQUENCE [LARGE SCALE GENOMIC DNA]</scope>
    <source>
        <strain evidence="4">Hereford</strain>
    </source>
</reference>
<keyword evidence="2" id="KW-0677">Repeat</keyword>
<gene>
    <name evidence="4" type="primary">LRRC27</name>
</gene>
<evidence type="ECO:0000256" key="2">
    <source>
        <dbReference type="ARBA" id="ARBA00022737"/>
    </source>
</evidence>
<dbReference type="Gene3D" id="3.80.10.10">
    <property type="entry name" value="Ribonuclease Inhibitor"/>
    <property type="match status" value="1"/>
</dbReference>
<dbReference type="SMART" id="SM00369">
    <property type="entry name" value="LRR_TYP"/>
    <property type="match status" value="3"/>
</dbReference>
<dbReference type="PANTHER" id="PTHR48051:SF35">
    <property type="entry name" value="LEUCINE-RICH REPEAT-CONTAINING PROTEIN 27"/>
    <property type="match status" value="1"/>
</dbReference>
<reference evidence="4" key="3">
    <citation type="submission" date="2025-09" db="UniProtKB">
        <authorList>
            <consortium name="Ensembl"/>
        </authorList>
    </citation>
    <scope>IDENTIFICATION</scope>
    <source>
        <strain evidence="4">Hereford</strain>
    </source>
</reference>
<feature type="region of interest" description="Disordered" evidence="3">
    <location>
        <begin position="446"/>
        <end position="487"/>
    </location>
</feature>
<evidence type="ECO:0000313" key="4">
    <source>
        <dbReference type="Ensembl" id="ENSBTAP00000089432.1"/>
    </source>
</evidence>
<feature type="compositionally biased region" description="Basic and acidic residues" evidence="3">
    <location>
        <begin position="227"/>
        <end position="237"/>
    </location>
</feature>
<dbReference type="AlphaFoldDB" id="A0AAA9SSR3"/>
<feature type="region of interest" description="Disordered" evidence="3">
    <location>
        <begin position="371"/>
        <end position="423"/>
    </location>
</feature>
<feature type="compositionally biased region" description="Low complexity" evidence="3">
    <location>
        <begin position="450"/>
        <end position="465"/>
    </location>
</feature>
<evidence type="ECO:0000313" key="5">
    <source>
        <dbReference type="Proteomes" id="UP000009136"/>
    </source>
</evidence>
<feature type="region of interest" description="Disordered" evidence="3">
    <location>
        <begin position="1"/>
        <end position="27"/>
    </location>
</feature>